<keyword evidence="8 13" id="KW-0547">Nucleotide-binding</keyword>
<keyword evidence="14" id="KW-0472">Membrane</keyword>
<dbReference type="GO" id="GO:0005524">
    <property type="term" value="F:ATP binding"/>
    <property type="evidence" value="ECO:0007669"/>
    <property type="project" value="UniProtKB-UniRule"/>
</dbReference>
<sequence length="330" mass="37648">MTFIEKVWFEESLLYRIVKWVFFPFTCLFWLLSTTRRLGYKFGWLKSHKIPVPIVVVGNISVGGNGKTPLVVFLANWLIEQGYRPGILSRGYGGNASFYPASVNAQSDVSRVGDEPLLIKQRVSCPVVIDPKRPRGAKYLVEQHQCDIVICDDGLQHYALHRDIEIVVIDGARKHGNGWLLPMGPLRESIHRLTKVDFVINNSGTPSASEMLMEIIPGDLINIKNQRLTKPTTEVEEAVTAMAAIGNPQRFFTLLERLVEVKQQISFIDHYQFKVGDFPEGTIVMTEKDAVKCRDMAKDNWWFLPIHAKLPLDFTQRLKQKLDSIKRIQK</sequence>
<dbReference type="InterPro" id="IPR027417">
    <property type="entry name" value="P-loop_NTPase"/>
</dbReference>
<protein>
    <recommendedName>
        <fullName evidence="4 13">Tetraacyldisaccharide 4'-kinase</fullName>
        <ecNumber evidence="3 13">2.7.1.130</ecNumber>
    </recommendedName>
    <alternativeName>
        <fullName evidence="12 13">Lipid A 4'-kinase</fullName>
    </alternativeName>
</protein>
<comment type="similarity">
    <text evidence="13">Belongs to the LpxK family.</text>
</comment>
<keyword evidence="14" id="KW-0812">Transmembrane</keyword>
<dbReference type="PANTHER" id="PTHR42724">
    <property type="entry name" value="TETRAACYLDISACCHARIDE 4'-KINASE"/>
    <property type="match status" value="1"/>
</dbReference>
<dbReference type="EMBL" id="BAEN01000038">
    <property type="protein sequence ID" value="GAC14639.1"/>
    <property type="molecule type" value="Genomic_DNA"/>
</dbReference>
<name>K6X1V2_9ALTE</name>
<dbReference type="Pfam" id="PF02606">
    <property type="entry name" value="LpxK"/>
    <property type="match status" value="1"/>
</dbReference>
<dbReference type="HAMAP" id="MF_00409">
    <property type="entry name" value="LpxK"/>
    <property type="match status" value="1"/>
</dbReference>
<keyword evidence="7 13" id="KW-0808">Transferase</keyword>
<evidence type="ECO:0000256" key="4">
    <source>
        <dbReference type="ARBA" id="ARBA00016436"/>
    </source>
</evidence>
<accession>K6X1V2</accession>
<evidence type="ECO:0000256" key="2">
    <source>
        <dbReference type="ARBA" id="ARBA00004870"/>
    </source>
</evidence>
<comment type="pathway">
    <text evidence="2 13">Glycolipid biosynthesis; lipid IV(A) biosynthesis; lipid IV(A) from (3R)-3-hydroxytetradecanoyl-[acyl-carrier-protein] and UDP-N-acetyl-alpha-D-glucosamine: step 6/6.</text>
</comment>
<comment type="function">
    <text evidence="1 13">Transfers the gamma-phosphate of ATP to the 4'-position of a tetraacyldisaccharide 1-phosphate intermediate (termed DS-1-P) to form tetraacyldisaccharide 1,4'-bis-phosphate (lipid IVA).</text>
</comment>
<feature type="transmembrane region" description="Helical" evidence="14">
    <location>
        <begin position="13"/>
        <end position="32"/>
    </location>
</feature>
<evidence type="ECO:0000256" key="6">
    <source>
        <dbReference type="ARBA" id="ARBA00022556"/>
    </source>
</evidence>
<dbReference type="NCBIfam" id="TIGR00682">
    <property type="entry name" value="lpxK"/>
    <property type="match status" value="1"/>
</dbReference>
<dbReference type="InterPro" id="IPR003758">
    <property type="entry name" value="LpxK"/>
</dbReference>
<evidence type="ECO:0000256" key="11">
    <source>
        <dbReference type="ARBA" id="ARBA00023098"/>
    </source>
</evidence>
<feature type="binding site" evidence="13">
    <location>
        <begin position="61"/>
        <end position="68"/>
    </location>
    <ligand>
        <name>ATP</name>
        <dbReference type="ChEBI" id="CHEBI:30616"/>
    </ligand>
</feature>
<dbReference type="UniPathway" id="UPA00359">
    <property type="reaction ID" value="UER00482"/>
</dbReference>
<dbReference type="PANTHER" id="PTHR42724:SF1">
    <property type="entry name" value="TETRAACYLDISACCHARIDE 4'-KINASE, MITOCHONDRIAL-RELATED"/>
    <property type="match status" value="1"/>
</dbReference>
<dbReference type="GO" id="GO:0009245">
    <property type="term" value="P:lipid A biosynthetic process"/>
    <property type="evidence" value="ECO:0007669"/>
    <property type="project" value="UniProtKB-UniRule"/>
</dbReference>
<keyword evidence="9 13" id="KW-0418">Kinase</keyword>
<gene>
    <name evidence="13 15" type="primary">lpxK</name>
    <name evidence="15" type="ORF">GLIP_2011</name>
</gene>
<evidence type="ECO:0000256" key="10">
    <source>
        <dbReference type="ARBA" id="ARBA00022840"/>
    </source>
</evidence>
<dbReference type="GO" id="GO:0005886">
    <property type="term" value="C:plasma membrane"/>
    <property type="evidence" value="ECO:0007669"/>
    <property type="project" value="TreeGrafter"/>
</dbReference>
<evidence type="ECO:0000256" key="9">
    <source>
        <dbReference type="ARBA" id="ARBA00022777"/>
    </source>
</evidence>
<dbReference type="EC" id="2.7.1.130" evidence="3 13"/>
<evidence type="ECO:0000256" key="5">
    <source>
        <dbReference type="ARBA" id="ARBA00022516"/>
    </source>
</evidence>
<keyword evidence="16" id="KW-1185">Reference proteome</keyword>
<evidence type="ECO:0000256" key="7">
    <source>
        <dbReference type="ARBA" id="ARBA00022679"/>
    </source>
</evidence>
<keyword evidence="14" id="KW-1133">Transmembrane helix</keyword>
<evidence type="ECO:0000256" key="14">
    <source>
        <dbReference type="SAM" id="Phobius"/>
    </source>
</evidence>
<dbReference type="SUPFAM" id="SSF52540">
    <property type="entry name" value="P-loop containing nucleoside triphosphate hydrolases"/>
    <property type="match status" value="1"/>
</dbReference>
<dbReference type="GO" id="GO:0009244">
    <property type="term" value="P:lipopolysaccharide core region biosynthetic process"/>
    <property type="evidence" value="ECO:0007669"/>
    <property type="project" value="TreeGrafter"/>
</dbReference>
<keyword evidence="6 13" id="KW-0441">Lipid A biosynthesis</keyword>
<dbReference type="AlphaFoldDB" id="K6X1V2"/>
<evidence type="ECO:0000256" key="3">
    <source>
        <dbReference type="ARBA" id="ARBA00012071"/>
    </source>
</evidence>
<dbReference type="RefSeq" id="WP_008844455.1">
    <property type="nucleotide sequence ID" value="NZ_BAEN01000038.1"/>
</dbReference>
<keyword evidence="10 13" id="KW-0067">ATP-binding</keyword>
<evidence type="ECO:0000313" key="16">
    <source>
        <dbReference type="Proteomes" id="UP000006334"/>
    </source>
</evidence>
<keyword evidence="5 13" id="KW-0444">Lipid biosynthesis</keyword>
<proteinExistence type="inferred from homology"/>
<evidence type="ECO:0000256" key="8">
    <source>
        <dbReference type="ARBA" id="ARBA00022741"/>
    </source>
</evidence>
<evidence type="ECO:0000313" key="15">
    <source>
        <dbReference type="EMBL" id="GAC14639.1"/>
    </source>
</evidence>
<evidence type="ECO:0000256" key="13">
    <source>
        <dbReference type="HAMAP-Rule" id="MF_00409"/>
    </source>
</evidence>
<reference evidence="15 16" key="1">
    <citation type="journal article" date="2017" name="Antonie Van Leeuwenhoek">
        <title>Rhizobium rhizosphaerae sp. nov., a novel species isolated from rice rhizosphere.</title>
        <authorList>
            <person name="Zhao J.J."/>
            <person name="Zhang J."/>
            <person name="Zhang R.J."/>
            <person name="Zhang C.W."/>
            <person name="Yin H.Q."/>
            <person name="Zhang X.X."/>
        </authorList>
    </citation>
    <scope>NUCLEOTIDE SEQUENCE [LARGE SCALE GENOMIC DNA]</scope>
    <source>
        <strain evidence="15 16">E3</strain>
    </source>
</reference>
<evidence type="ECO:0000256" key="1">
    <source>
        <dbReference type="ARBA" id="ARBA00002274"/>
    </source>
</evidence>
<keyword evidence="11 13" id="KW-0443">Lipid metabolism</keyword>
<comment type="caution">
    <text evidence="15">The sequence shown here is derived from an EMBL/GenBank/DDBJ whole genome shotgun (WGS) entry which is preliminary data.</text>
</comment>
<dbReference type="GO" id="GO:0009029">
    <property type="term" value="F:lipid-A 4'-kinase activity"/>
    <property type="evidence" value="ECO:0007669"/>
    <property type="project" value="UniProtKB-UniRule"/>
</dbReference>
<evidence type="ECO:0000256" key="12">
    <source>
        <dbReference type="ARBA" id="ARBA00029757"/>
    </source>
</evidence>
<dbReference type="Proteomes" id="UP000006334">
    <property type="component" value="Unassembled WGS sequence"/>
</dbReference>
<comment type="catalytic activity">
    <reaction evidence="13">
        <text>a lipid A disaccharide + ATP = a lipid IVA + ADP + H(+)</text>
        <dbReference type="Rhea" id="RHEA:67840"/>
        <dbReference type="ChEBI" id="CHEBI:15378"/>
        <dbReference type="ChEBI" id="CHEBI:30616"/>
        <dbReference type="ChEBI" id="CHEBI:176343"/>
        <dbReference type="ChEBI" id="CHEBI:176425"/>
        <dbReference type="ChEBI" id="CHEBI:456216"/>
        <dbReference type="EC" id="2.7.1.130"/>
    </reaction>
</comment>
<dbReference type="STRING" id="1127673.GLIP_2011"/>
<dbReference type="eggNOG" id="COG1663">
    <property type="taxonomic scope" value="Bacteria"/>
</dbReference>
<organism evidence="15 16">
    <name type="scientific">Aliiglaciecola lipolytica E3</name>
    <dbReference type="NCBI Taxonomy" id="1127673"/>
    <lineage>
        <taxon>Bacteria</taxon>
        <taxon>Pseudomonadati</taxon>
        <taxon>Pseudomonadota</taxon>
        <taxon>Gammaproteobacteria</taxon>
        <taxon>Alteromonadales</taxon>
        <taxon>Alteromonadaceae</taxon>
        <taxon>Aliiglaciecola</taxon>
    </lineage>
</organism>